<dbReference type="EMBL" id="BMAT01010958">
    <property type="protein sequence ID" value="GFR63932.1"/>
    <property type="molecule type" value="Genomic_DNA"/>
</dbReference>
<protein>
    <submittedName>
        <fullName evidence="1">Uncharacterized protein</fullName>
    </submittedName>
</protein>
<evidence type="ECO:0000313" key="2">
    <source>
        <dbReference type="Proteomes" id="UP000762676"/>
    </source>
</evidence>
<dbReference type="Proteomes" id="UP000762676">
    <property type="component" value="Unassembled WGS sequence"/>
</dbReference>
<sequence>MHLPTSERVSYHYATEPVMMEKNLDLNLDLARANLDFSTKNIPTHEDPRRSYRWRGRRPEEVTTPVCGHLACYVLATCHICNQVQPPVNQCYESSPQFGQSEMIKLYHGASML</sequence>
<organism evidence="1 2">
    <name type="scientific">Elysia marginata</name>
    <dbReference type="NCBI Taxonomy" id="1093978"/>
    <lineage>
        <taxon>Eukaryota</taxon>
        <taxon>Metazoa</taxon>
        <taxon>Spiralia</taxon>
        <taxon>Lophotrochozoa</taxon>
        <taxon>Mollusca</taxon>
        <taxon>Gastropoda</taxon>
        <taxon>Heterobranchia</taxon>
        <taxon>Euthyneura</taxon>
        <taxon>Panpulmonata</taxon>
        <taxon>Sacoglossa</taxon>
        <taxon>Placobranchoidea</taxon>
        <taxon>Plakobranchidae</taxon>
        <taxon>Elysia</taxon>
    </lineage>
</organism>
<proteinExistence type="predicted"/>
<dbReference type="AlphaFoldDB" id="A0AAV4ESV5"/>
<gene>
    <name evidence="1" type="ORF">ElyMa_005493900</name>
</gene>
<reference evidence="1 2" key="1">
    <citation type="journal article" date="2021" name="Elife">
        <title>Chloroplast acquisition without the gene transfer in kleptoplastic sea slugs, Plakobranchus ocellatus.</title>
        <authorList>
            <person name="Maeda T."/>
            <person name="Takahashi S."/>
            <person name="Yoshida T."/>
            <person name="Shimamura S."/>
            <person name="Takaki Y."/>
            <person name="Nagai Y."/>
            <person name="Toyoda A."/>
            <person name="Suzuki Y."/>
            <person name="Arimoto A."/>
            <person name="Ishii H."/>
            <person name="Satoh N."/>
            <person name="Nishiyama T."/>
            <person name="Hasebe M."/>
            <person name="Maruyama T."/>
            <person name="Minagawa J."/>
            <person name="Obokata J."/>
            <person name="Shigenobu S."/>
        </authorList>
    </citation>
    <scope>NUCLEOTIDE SEQUENCE [LARGE SCALE GENOMIC DNA]</scope>
</reference>
<accession>A0AAV4ESV5</accession>
<name>A0AAV4ESV5_9GAST</name>
<comment type="caution">
    <text evidence="1">The sequence shown here is derived from an EMBL/GenBank/DDBJ whole genome shotgun (WGS) entry which is preliminary data.</text>
</comment>
<evidence type="ECO:0000313" key="1">
    <source>
        <dbReference type="EMBL" id="GFR63932.1"/>
    </source>
</evidence>
<keyword evidence="2" id="KW-1185">Reference proteome</keyword>